<feature type="signal peptide" evidence="2">
    <location>
        <begin position="1"/>
        <end position="30"/>
    </location>
</feature>
<evidence type="ECO:0000256" key="1">
    <source>
        <dbReference type="SAM" id="MobiDB-lite"/>
    </source>
</evidence>
<feature type="chain" id="PRO_5035425056" description="Secreted protein" evidence="2">
    <location>
        <begin position="31"/>
        <end position="157"/>
    </location>
</feature>
<protein>
    <recommendedName>
        <fullName evidence="5">Secreted protein</fullName>
    </recommendedName>
</protein>
<proteinExistence type="predicted"/>
<evidence type="ECO:0000313" key="4">
    <source>
        <dbReference type="Proteomes" id="UP000813385"/>
    </source>
</evidence>
<feature type="region of interest" description="Disordered" evidence="1">
    <location>
        <begin position="30"/>
        <end position="157"/>
    </location>
</feature>
<sequence length="157" mass="16890">MTGSGCAGIHASSSAWEVCIMLCFAVESIGQPPRGPGPARGRVLIPELNRRRRVDHEQGESGRPREHNTTPKLSMHTPEYFRRSRGSDAPPPGPGFALTPRHAHREGGKRGVSPQPTLARNRSPDALSTWHTPYSPHRSGSSGRAAMQPAVSYGIAA</sequence>
<accession>A0A8K0TDW1</accession>
<name>A0A8K0TDW1_9PEZI</name>
<keyword evidence="4" id="KW-1185">Reference proteome</keyword>
<dbReference type="AlphaFoldDB" id="A0A8K0TDW1"/>
<evidence type="ECO:0008006" key="5">
    <source>
        <dbReference type="Google" id="ProtNLM"/>
    </source>
</evidence>
<organism evidence="3 4">
    <name type="scientific">Plectosphaerella cucumerina</name>
    <dbReference type="NCBI Taxonomy" id="40658"/>
    <lineage>
        <taxon>Eukaryota</taxon>
        <taxon>Fungi</taxon>
        <taxon>Dikarya</taxon>
        <taxon>Ascomycota</taxon>
        <taxon>Pezizomycotina</taxon>
        <taxon>Sordariomycetes</taxon>
        <taxon>Hypocreomycetidae</taxon>
        <taxon>Glomerellales</taxon>
        <taxon>Plectosphaerellaceae</taxon>
        <taxon>Plectosphaerella</taxon>
    </lineage>
</organism>
<gene>
    <name evidence="3" type="ORF">B0T11DRAFT_102745</name>
</gene>
<feature type="compositionally biased region" description="Basic and acidic residues" evidence="1">
    <location>
        <begin position="54"/>
        <end position="69"/>
    </location>
</feature>
<dbReference type="EMBL" id="JAGPXD010000004">
    <property type="protein sequence ID" value="KAH7358351.1"/>
    <property type="molecule type" value="Genomic_DNA"/>
</dbReference>
<evidence type="ECO:0000313" key="3">
    <source>
        <dbReference type="EMBL" id="KAH7358351.1"/>
    </source>
</evidence>
<dbReference type="Proteomes" id="UP000813385">
    <property type="component" value="Unassembled WGS sequence"/>
</dbReference>
<evidence type="ECO:0000256" key="2">
    <source>
        <dbReference type="SAM" id="SignalP"/>
    </source>
</evidence>
<comment type="caution">
    <text evidence="3">The sequence shown here is derived from an EMBL/GenBank/DDBJ whole genome shotgun (WGS) entry which is preliminary data.</text>
</comment>
<reference evidence="3" key="1">
    <citation type="journal article" date="2021" name="Nat. Commun.">
        <title>Genetic determinants of endophytism in the Arabidopsis root mycobiome.</title>
        <authorList>
            <person name="Mesny F."/>
            <person name="Miyauchi S."/>
            <person name="Thiergart T."/>
            <person name="Pickel B."/>
            <person name="Atanasova L."/>
            <person name="Karlsson M."/>
            <person name="Huettel B."/>
            <person name="Barry K.W."/>
            <person name="Haridas S."/>
            <person name="Chen C."/>
            <person name="Bauer D."/>
            <person name="Andreopoulos W."/>
            <person name="Pangilinan J."/>
            <person name="LaButti K."/>
            <person name="Riley R."/>
            <person name="Lipzen A."/>
            <person name="Clum A."/>
            <person name="Drula E."/>
            <person name="Henrissat B."/>
            <person name="Kohler A."/>
            <person name="Grigoriev I.V."/>
            <person name="Martin F.M."/>
            <person name="Hacquard S."/>
        </authorList>
    </citation>
    <scope>NUCLEOTIDE SEQUENCE</scope>
    <source>
        <strain evidence="3">MPI-CAGE-AT-0016</strain>
    </source>
</reference>
<keyword evidence="2" id="KW-0732">Signal</keyword>